<keyword evidence="2" id="KW-0808">Transferase</keyword>
<dbReference type="Proteomes" id="UP000283429">
    <property type="component" value="Unassembled WGS sequence"/>
</dbReference>
<evidence type="ECO:0000313" key="21">
    <source>
        <dbReference type="Proteomes" id="UP000462015"/>
    </source>
</evidence>
<evidence type="ECO:0000313" key="23">
    <source>
        <dbReference type="Proteomes" id="UP000555193"/>
    </source>
</evidence>
<evidence type="ECO:0000313" key="11">
    <source>
        <dbReference type="EMBL" id="RHD82342.1"/>
    </source>
</evidence>
<dbReference type="AlphaFoldDB" id="A0A1H7GDC9"/>
<dbReference type="EMBL" id="WDAL01000009">
    <property type="protein sequence ID" value="KAB6637929.1"/>
    <property type="molecule type" value="Genomic_DNA"/>
</dbReference>
<reference evidence="19 21" key="3">
    <citation type="journal article" date="2019" name="Nat. Med.">
        <title>A library of human gut bacterial isolates paired with longitudinal multiomics data enables mechanistic microbiome research.</title>
        <authorList>
            <person name="Poyet M."/>
            <person name="Groussin M."/>
            <person name="Gibbons S.M."/>
            <person name="Avila-Pacheco J."/>
            <person name="Jiang X."/>
            <person name="Kearney S.M."/>
            <person name="Perrotta A.R."/>
            <person name="Berdy B."/>
            <person name="Zhao S."/>
            <person name="Lieberman T.D."/>
            <person name="Swanson P.K."/>
            <person name="Smith M."/>
            <person name="Roesemann S."/>
            <person name="Alexander J.E."/>
            <person name="Rich S.A."/>
            <person name="Livny J."/>
            <person name="Vlamakis H."/>
            <person name="Clish C."/>
            <person name="Bullock K."/>
            <person name="Deik A."/>
            <person name="Scott J."/>
            <person name="Pierce K.A."/>
            <person name="Xavier R.J."/>
            <person name="Alm E.J."/>
        </authorList>
    </citation>
    <scope>NUCLEOTIDE SEQUENCE [LARGE SCALE GENOMIC DNA]</scope>
    <source>
        <strain evidence="3 19">BIOML-A111</strain>
        <strain evidence="2 22">BIOML-A9</strain>
        <strain evidence="4 21">BIOML-A98</strain>
    </source>
</reference>
<protein>
    <submittedName>
        <fullName evidence="13">Acetyltransferase (GNAT) domain protein</fullName>
    </submittedName>
    <submittedName>
        <fullName evidence="6 9">N-acetyltransferase</fullName>
    </submittedName>
</protein>
<organism evidence="6 24">
    <name type="scientific">Phocaeicola vulgatus</name>
    <name type="common">Bacteroides vulgatus</name>
    <dbReference type="NCBI Taxonomy" id="821"/>
    <lineage>
        <taxon>Bacteria</taxon>
        <taxon>Pseudomonadati</taxon>
        <taxon>Bacteroidota</taxon>
        <taxon>Bacteroidia</taxon>
        <taxon>Bacteroidales</taxon>
        <taxon>Bacteroidaceae</taxon>
        <taxon>Phocaeicola</taxon>
    </lineage>
</organism>
<evidence type="ECO:0000313" key="7">
    <source>
        <dbReference type="EMBL" id="MSS48098.1"/>
    </source>
</evidence>
<reference evidence="7 20" key="4">
    <citation type="submission" date="2019-09" db="EMBL/GenBank/DDBJ databases">
        <title>In-depth cultivation of the pig gut microbiome towards novel bacterial diversity and tailored functional studies.</title>
        <authorList>
            <person name="Wylensek D."/>
            <person name="Hitch T.C.A."/>
            <person name="Clavel T."/>
        </authorList>
    </citation>
    <scope>NUCLEOTIDE SEQUENCE [LARGE SCALE GENOMIC DNA]</scope>
    <source>
        <strain evidence="7 20">WCA-389-WT-3C</strain>
    </source>
</reference>
<evidence type="ECO:0000313" key="18">
    <source>
        <dbReference type="Proteomes" id="UP000408523"/>
    </source>
</evidence>
<evidence type="ECO:0000313" key="5">
    <source>
        <dbReference type="EMBL" id="MBU9140392.1"/>
    </source>
</evidence>
<evidence type="ECO:0000313" key="19">
    <source>
        <dbReference type="Proteomes" id="UP000437431"/>
    </source>
</evidence>
<evidence type="ECO:0000313" key="14">
    <source>
        <dbReference type="Proteomes" id="UP000260640"/>
    </source>
</evidence>
<dbReference type="Proteomes" id="UP000408523">
    <property type="component" value="Unassembled WGS sequence"/>
</dbReference>
<dbReference type="PROSITE" id="PS51186">
    <property type="entry name" value="GNAT"/>
    <property type="match status" value="1"/>
</dbReference>
<dbReference type="EMBL" id="JAQKEI010000002">
    <property type="protein sequence ID" value="MDB0850217.1"/>
    <property type="molecule type" value="Genomic_DNA"/>
</dbReference>
<dbReference type="SUPFAM" id="SSF55729">
    <property type="entry name" value="Acyl-CoA N-acyltransferases (Nat)"/>
    <property type="match status" value="1"/>
</dbReference>
<dbReference type="InterPro" id="IPR000182">
    <property type="entry name" value="GNAT_dom"/>
</dbReference>
<dbReference type="Proteomes" id="UP000283958">
    <property type="component" value="Unassembled WGS sequence"/>
</dbReference>
<evidence type="ECO:0000313" key="2">
    <source>
        <dbReference type="EMBL" id="KAB3859334.1"/>
    </source>
</evidence>
<dbReference type="Gene3D" id="3.40.630.30">
    <property type="match status" value="1"/>
</dbReference>
<dbReference type="Proteomes" id="UP000460950">
    <property type="component" value="Unassembled WGS sequence"/>
</dbReference>
<dbReference type="Proteomes" id="UP001210999">
    <property type="component" value="Unassembled WGS sequence"/>
</dbReference>
<dbReference type="Proteomes" id="UP000437431">
    <property type="component" value="Unassembled WGS sequence"/>
</dbReference>
<dbReference type="Pfam" id="PF00583">
    <property type="entry name" value="Acetyltransf_1"/>
    <property type="match status" value="1"/>
</dbReference>
<evidence type="ECO:0000259" key="1">
    <source>
        <dbReference type="PROSITE" id="PS51186"/>
    </source>
</evidence>
<dbReference type="Proteomes" id="UP000470332">
    <property type="component" value="Unassembled WGS sequence"/>
</dbReference>
<evidence type="ECO:0000313" key="6">
    <source>
        <dbReference type="EMBL" id="MDB0850217.1"/>
    </source>
</evidence>
<dbReference type="EMBL" id="QSJM01000013">
    <property type="protein sequence ID" value="RHD82342.1"/>
    <property type="molecule type" value="Genomic_DNA"/>
</dbReference>
<evidence type="ECO:0000313" key="22">
    <source>
        <dbReference type="Proteomes" id="UP000470332"/>
    </source>
</evidence>
<dbReference type="Proteomes" id="UP000462015">
    <property type="component" value="Unassembled WGS sequence"/>
</dbReference>
<proteinExistence type="predicted"/>
<evidence type="ECO:0000313" key="24">
    <source>
        <dbReference type="Proteomes" id="UP001210999"/>
    </source>
</evidence>
<dbReference type="Proteomes" id="UP000260640">
    <property type="component" value="Unassembled WGS sequence"/>
</dbReference>
<name>A0A1H7GDC9_PHOVU</name>
<dbReference type="InterPro" id="IPR016181">
    <property type="entry name" value="Acyl_CoA_acyltransferase"/>
</dbReference>
<dbReference type="EMBL" id="JAHPYS010000042">
    <property type="protein sequence ID" value="MBU9140392.1"/>
    <property type="molecule type" value="Genomic_DNA"/>
</dbReference>
<reference evidence="8 23" key="5">
    <citation type="submission" date="2020-04" db="EMBL/GenBank/DDBJ databases">
        <title>A novel gut-associated lysogenic phage, Bacteroides phage BV01, alters the host transcriptome and bile acid metabolism in Bacteroides vulgatus.</title>
        <authorList>
            <person name="Campbell D.E."/>
            <person name="Ly L."/>
            <person name="Ridlon J.M."/>
            <person name="Hsiao A."/>
            <person name="Degnan P.H."/>
        </authorList>
    </citation>
    <scope>NUCLEOTIDE SEQUENCE [LARGE SCALE GENOMIC DNA]</scope>
    <source>
        <strain evidence="8 23">VPI-4506</strain>
    </source>
</reference>
<evidence type="ECO:0000313" key="16">
    <source>
        <dbReference type="Proteomes" id="UP000283833"/>
    </source>
</evidence>
<reference evidence="14 15" key="1">
    <citation type="submission" date="2018-08" db="EMBL/GenBank/DDBJ databases">
        <title>A genome reference for cultivated species of the human gut microbiota.</title>
        <authorList>
            <person name="Zou Y."/>
            <person name="Xue W."/>
            <person name="Luo G."/>
        </authorList>
    </citation>
    <scope>NUCLEOTIDE SEQUENCE [LARGE SCALE GENOMIC DNA]</scope>
    <source>
        <strain evidence="10 16">AF18-14</strain>
        <strain evidence="12 17">AM09-18</strain>
        <strain evidence="11 15">AM30-40</strain>
        <strain evidence="9 14">TM05-16</strain>
    </source>
</reference>
<evidence type="ECO:0000313" key="13">
    <source>
        <dbReference type="EMBL" id="TSE50236.1"/>
    </source>
</evidence>
<evidence type="ECO:0000313" key="10">
    <source>
        <dbReference type="EMBL" id="RGT93735.1"/>
    </source>
</evidence>
<evidence type="ECO:0000313" key="4">
    <source>
        <dbReference type="EMBL" id="KAB6637929.1"/>
    </source>
</evidence>
<evidence type="ECO:0000313" key="12">
    <source>
        <dbReference type="EMBL" id="RHJ77147.1"/>
    </source>
</evidence>
<dbReference type="CDD" id="cd04301">
    <property type="entry name" value="NAT_SF"/>
    <property type="match status" value="1"/>
</dbReference>
<dbReference type="EMBL" id="WDAY01000003">
    <property type="protein sequence ID" value="KAB6563423.1"/>
    <property type="molecule type" value="Genomic_DNA"/>
</dbReference>
<dbReference type="EMBL" id="QRMN01000018">
    <property type="protein sequence ID" value="RHJ77147.1"/>
    <property type="molecule type" value="Genomic_DNA"/>
</dbReference>
<dbReference type="Proteomes" id="UP000736888">
    <property type="component" value="Unassembled WGS sequence"/>
</dbReference>
<dbReference type="Proteomes" id="UP000283833">
    <property type="component" value="Unassembled WGS sequence"/>
</dbReference>
<reference evidence="6" key="7">
    <citation type="submission" date="2023-01" db="EMBL/GenBank/DDBJ databases">
        <title>Human gut microbiome strain richness.</title>
        <authorList>
            <person name="Chen-Liaw A."/>
        </authorList>
    </citation>
    <scope>NUCLEOTIDE SEQUENCE</scope>
    <source>
        <strain evidence="6">H9_m1001271B151109d0_201107</strain>
    </source>
</reference>
<reference evidence="5" key="6">
    <citation type="submission" date="2021-06" db="EMBL/GenBank/DDBJ databases">
        <title>Collection of gut derived symbiotic bacterial strains cultured from healthy donors.</title>
        <authorList>
            <person name="Lin H."/>
            <person name="Littmann E."/>
            <person name="Pamer E.G."/>
        </authorList>
    </citation>
    <scope>NUCLEOTIDE SEQUENCE</scope>
    <source>
        <strain evidence="5">MSK.6.33</strain>
    </source>
</reference>
<dbReference type="RefSeq" id="WP_074783203.1">
    <property type="nucleotide sequence ID" value="NZ_CAXSNX010000007.1"/>
</dbReference>
<evidence type="ECO:0000313" key="15">
    <source>
        <dbReference type="Proteomes" id="UP000283429"/>
    </source>
</evidence>
<gene>
    <name evidence="12" type="ORF">DW105_09230</name>
    <name evidence="11" type="ORF">DW783_05955</name>
    <name evidence="10" type="ORF">DWX04_10210</name>
    <name evidence="9" type="ORF">DXD46_00140</name>
    <name evidence="13" type="ORF">EH214_00523</name>
    <name evidence="7" type="ORF">FYJ30_07165</name>
    <name evidence="2" type="ORF">GAS37_14785</name>
    <name evidence="4" type="ORF">GAY12_06065</name>
    <name evidence="3" type="ORF">GAY79_02485</name>
    <name evidence="8" type="ORF">HKQ54_05100</name>
    <name evidence="5" type="ORF">KTG10_16935</name>
    <name evidence="6" type="ORF">PL594_01630</name>
</gene>
<dbReference type="EMBL" id="RWHZ01000003">
    <property type="protein sequence ID" value="TSE50236.1"/>
    <property type="molecule type" value="Genomic_DNA"/>
</dbReference>
<dbReference type="Proteomes" id="UP000555193">
    <property type="component" value="Unassembled WGS sequence"/>
</dbReference>
<feature type="domain" description="N-acetyltransferase" evidence="1">
    <location>
        <begin position="134"/>
        <end position="266"/>
    </location>
</feature>
<dbReference type="EMBL" id="JABDSH010000059">
    <property type="protein sequence ID" value="NMW35537.1"/>
    <property type="molecule type" value="Genomic_DNA"/>
</dbReference>
<dbReference type="EMBL" id="QRXI01000011">
    <property type="protein sequence ID" value="RGT93735.1"/>
    <property type="molecule type" value="Genomic_DNA"/>
</dbReference>
<accession>A0A1H7GDC9</accession>
<reference evidence="13 18" key="2">
    <citation type="journal article" date="2019" name="Nat. Commun.">
        <title>Gram positive-like bacteriocins with broad spectrum anti-Bacteroidales activity encoded on mobile elements of the human gut microbiota.</title>
        <authorList>
            <person name="Bechon N."/>
            <person name="Coyne M.J.Jr."/>
            <person name="Laclare-Mceneany V."/>
            <person name="Chatzidaki-Livanis M."/>
            <person name="Ghigo J.-M."/>
            <person name="Comstock L.E."/>
        </authorList>
    </citation>
    <scope>NUCLEOTIDE SEQUENCE [LARGE SCALE GENOMIC DNA]</scope>
    <source>
        <strain evidence="13 18">CL01T12C17</strain>
    </source>
</reference>
<dbReference type="EMBL" id="VULU01000010">
    <property type="protein sequence ID" value="MSS48098.1"/>
    <property type="molecule type" value="Genomic_DNA"/>
</dbReference>
<comment type="caution">
    <text evidence="6">The sequence shown here is derived from an EMBL/GenBank/DDBJ whole genome shotgun (WGS) entry which is preliminary data.</text>
</comment>
<dbReference type="EMBL" id="WCXA01000031">
    <property type="protein sequence ID" value="KAB3859334.1"/>
    <property type="molecule type" value="Genomic_DNA"/>
</dbReference>
<evidence type="ECO:0000313" key="9">
    <source>
        <dbReference type="EMBL" id="RGJ92181.1"/>
    </source>
</evidence>
<evidence type="ECO:0000313" key="20">
    <source>
        <dbReference type="Proteomes" id="UP000460950"/>
    </source>
</evidence>
<evidence type="ECO:0000313" key="3">
    <source>
        <dbReference type="EMBL" id="KAB6563423.1"/>
    </source>
</evidence>
<dbReference type="EMBL" id="QSPP01000001">
    <property type="protein sequence ID" value="RGJ92181.1"/>
    <property type="molecule type" value="Genomic_DNA"/>
</dbReference>
<evidence type="ECO:0000313" key="8">
    <source>
        <dbReference type="EMBL" id="NMW35537.1"/>
    </source>
</evidence>
<sequence length="266" mass="31820">MELVQSYHQLNSFISEIRSLRKGFISNLFLHFEKHNLWIEKKELFYQATTEGYFIFRNNSMASYLFYITTDEFQLRKGLQEITPQIKKTVMVDILEDSKIESIKQVFFDNDFLLYEELNRMSRIGLPDSIQPGLGVTFAEPEDSVVILQLLYSNFDPLSEQIPDIEEIAHYIQNKWVLVYKLEHKIVGFIIFELTGLTLYLRYWFVLPQFREMNIGSKLFNSFMYEGRNTKRQLLWVITHNINAIKRYVHYGFKPEKLFDYVLKLK</sequence>
<dbReference type="GO" id="GO:0016747">
    <property type="term" value="F:acyltransferase activity, transferring groups other than amino-acyl groups"/>
    <property type="evidence" value="ECO:0007669"/>
    <property type="project" value="InterPro"/>
</dbReference>
<evidence type="ECO:0000313" key="17">
    <source>
        <dbReference type="Proteomes" id="UP000283958"/>
    </source>
</evidence>